<dbReference type="SUPFAM" id="SSF48403">
    <property type="entry name" value="Ankyrin repeat"/>
    <property type="match status" value="1"/>
</dbReference>
<dbReference type="Gene3D" id="1.25.40.20">
    <property type="entry name" value="Ankyrin repeat-containing domain"/>
    <property type="match status" value="1"/>
</dbReference>
<feature type="region of interest" description="Disordered" evidence="3">
    <location>
        <begin position="308"/>
        <end position="414"/>
    </location>
</feature>
<dbReference type="Pfam" id="PF00023">
    <property type="entry name" value="Ank"/>
    <property type="match status" value="1"/>
</dbReference>
<dbReference type="PROSITE" id="PS50088">
    <property type="entry name" value="ANK_REPEAT"/>
    <property type="match status" value="1"/>
</dbReference>
<organism evidence="4 5">
    <name type="scientific">Ectocarpus siliculosus</name>
    <name type="common">Brown alga</name>
    <name type="synonym">Conferva siliculosa</name>
    <dbReference type="NCBI Taxonomy" id="2880"/>
    <lineage>
        <taxon>Eukaryota</taxon>
        <taxon>Sar</taxon>
        <taxon>Stramenopiles</taxon>
        <taxon>Ochrophyta</taxon>
        <taxon>PX clade</taxon>
        <taxon>Phaeophyceae</taxon>
        <taxon>Ectocarpales</taxon>
        <taxon>Ectocarpaceae</taxon>
        <taxon>Ectocarpus</taxon>
    </lineage>
</organism>
<dbReference type="Proteomes" id="UP000002630">
    <property type="component" value="Linkage Group LG13"/>
</dbReference>
<dbReference type="OrthoDB" id="5806726at2759"/>
<dbReference type="PROSITE" id="PS50297">
    <property type="entry name" value="ANK_REP_REGION"/>
    <property type="match status" value="1"/>
</dbReference>
<feature type="repeat" description="ANK" evidence="1">
    <location>
        <begin position="79"/>
        <end position="111"/>
    </location>
</feature>
<dbReference type="AlphaFoldDB" id="D7FK09"/>
<sequence length="739" mass="77391">MARKKTGSVEEDEGAALEERRRVLFHASSLNRSDIIKKVVSAAASNNDTTIGAVASGSSSSTSGDCDVEREVLGHVDENGLTALHHAVKKSSLDAIRVLLRLGVDVTARGGAQGPFPNLTAYQVALSGGCKGNPEEIKQIFLTEAVQAIAEGDAERLGEFLDAGVEASSEYGADGGNPNAETSARGGMGETGPHGAEEAEAEGSRVWDDGGRGAAADDVGLFVGELREAIVDLTAESEELEEELAHRGTFGIIKRARQTRQDLILASSEVDTANALCDKWRAEEDAASEDNARLQAQVIEAQLAVQRHRAGLQGSDGDDNRSSPIARGEKTPPPSPARDRPEAQASKASAAGEKERTKNNSSSSPRTQPSPENMTVAGGDVRAGEEEGDADLERDGGVGNPGGTEDSRRTEEAEALGSQLQIIAMHLEDELRMMRSLIDGEGAVGVVRRIRALREEIEAAEEEARQTYAVSRYLQARVIVLHEAGNELFAQLDRLNGYLREPPGAALLANGEPPRAANKEDIDDDDITLERGHYHSGPVPSGNEEGNTLELRSINGGEDERSEENMTQPHAPPDEDSLAPAEEVAAEGSAAGSTSPRQEGGGGGGHEEGGEGEGPVFVRPQELPEAGVFDISDAGEVQPPSPANSVGEGSAAATEESDTAGGSGREGRARALLNARGVDTRSTARNAKKVTVVQDVLSVLFGWEVSSDAERKAARGELEEMGSGGNFGGSGGMAGVMFA</sequence>
<feature type="region of interest" description="Disordered" evidence="3">
    <location>
        <begin position="632"/>
        <end position="667"/>
    </location>
</feature>
<keyword evidence="5" id="KW-1185">Reference proteome</keyword>
<evidence type="ECO:0000256" key="3">
    <source>
        <dbReference type="SAM" id="MobiDB-lite"/>
    </source>
</evidence>
<proteinExistence type="predicted"/>
<evidence type="ECO:0000256" key="2">
    <source>
        <dbReference type="SAM" id="Coils"/>
    </source>
</evidence>
<evidence type="ECO:0000313" key="4">
    <source>
        <dbReference type="EMBL" id="CBJ49098.1"/>
    </source>
</evidence>
<feature type="compositionally biased region" description="Low complexity" evidence="3">
    <location>
        <begin position="579"/>
        <end position="596"/>
    </location>
</feature>
<dbReference type="InterPro" id="IPR002110">
    <property type="entry name" value="Ankyrin_rpt"/>
</dbReference>
<accession>D7FK09</accession>
<evidence type="ECO:0000313" key="5">
    <source>
        <dbReference type="Proteomes" id="UP000002630"/>
    </source>
</evidence>
<feature type="compositionally biased region" description="Polar residues" evidence="3">
    <location>
        <begin position="359"/>
        <end position="373"/>
    </location>
</feature>
<dbReference type="InterPro" id="IPR036770">
    <property type="entry name" value="Ankyrin_rpt-contain_sf"/>
</dbReference>
<dbReference type="EMBL" id="FN649738">
    <property type="protein sequence ID" value="CBJ49098.1"/>
    <property type="molecule type" value="Genomic_DNA"/>
</dbReference>
<feature type="region of interest" description="Disordered" evidence="3">
    <location>
        <begin position="529"/>
        <end position="618"/>
    </location>
</feature>
<gene>
    <name evidence="4" type="ORF">Esi_0139_0047</name>
</gene>
<reference evidence="4 5" key="1">
    <citation type="journal article" date="2010" name="Nature">
        <title>The Ectocarpus genome and the independent evolution of multicellularity in brown algae.</title>
        <authorList>
            <person name="Cock J.M."/>
            <person name="Sterck L."/>
            <person name="Rouze P."/>
            <person name="Scornet D."/>
            <person name="Allen A.E."/>
            <person name="Amoutzias G."/>
            <person name="Anthouard V."/>
            <person name="Artiguenave F."/>
            <person name="Aury J.M."/>
            <person name="Badger J.H."/>
            <person name="Beszteri B."/>
            <person name="Billiau K."/>
            <person name="Bonnet E."/>
            <person name="Bothwell J.H."/>
            <person name="Bowler C."/>
            <person name="Boyen C."/>
            <person name="Brownlee C."/>
            <person name="Carrano C.J."/>
            <person name="Charrier B."/>
            <person name="Cho G.Y."/>
            <person name="Coelho S.M."/>
            <person name="Collen J."/>
            <person name="Corre E."/>
            <person name="Da Silva C."/>
            <person name="Delage L."/>
            <person name="Delaroque N."/>
            <person name="Dittami S.M."/>
            <person name="Doulbeau S."/>
            <person name="Elias M."/>
            <person name="Farnham G."/>
            <person name="Gachon C.M."/>
            <person name="Gschloessl B."/>
            <person name="Heesch S."/>
            <person name="Jabbari K."/>
            <person name="Jubin C."/>
            <person name="Kawai H."/>
            <person name="Kimura K."/>
            <person name="Kloareg B."/>
            <person name="Kupper F.C."/>
            <person name="Lang D."/>
            <person name="Le Bail A."/>
            <person name="Leblanc C."/>
            <person name="Lerouge P."/>
            <person name="Lohr M."/>
            <person name="Lopez P.J."/>
            <person name="Martens C."/>
            <person name="Maumus F."/>
            <person name="Michel G."/>
            <person name="Miranda-Saavedra D."/>
            <person name="Morales J."/>
            <person name="Moreau H."/>
            <person name="Motomura T."/>
            <person name="Nagasato C."/>
            <person name="Napoli C.A."/>
            <person name="Nelson D.R."/>
            <person name="Nyvall-Collen P."/>
            <person name="Peters A.F."/>
            <person name="Pommier C."/>
            <person name="Potin P."/>
            <person name="Poulain J."/>
            <person name="Quesneville H."/>
            <person name="Read B."/>
            <person name="Rensing S.A."/>
            <person name="Ritter A."/>
            <person name="Rousvoal S."/>
            <person name="Samanta M."/>
            <person name="Samson G."/>
            <person name="Schroeder D.C."/>
            <person name="Segurens B."/>
            <person name="Strittmatter M."/>
            <person name="Tonon T."/>
            <person name="Tregear J.W."/>
            <person name="Valentin K."/>
            <person name="von Dassow P."/>
            <person name="Yamagishi T."/>
            <person name="Van de Peer Y."/>
            <person name="Wincker P."/>
        </authorList>
    </citation>
    <scope>NUCLEOTIDE SEQUENCE [LARGE SCALE GENOMIC DNA]</scope>
    <source>
        <strain evidence="5">Ec32 / CCAP1310/4</strain>
    </source>
</reference>
<keyword evidence="1" id="KW-0040">ANK repeat</keyword>
<dbReference type="EMBL" id="FN647992">
    <property type="protein sequence ID" value="CBJ49098.1"/>
    <property type="molecule type" value="Genomic_DNA"/>
</dbReference>
<dbReference type="InParanoid" id="D7FK09"/>
<keyword evidence="2" id="KW-0175">Coiled coil</keyword>
<dbReference type="SMART" id="SM00248">
    <property type="entry name" value="ANK"/>
    <property type="match status" value="2"/>
</dbReference>
<name>D7FK09_ECTSI</name>
<evidence type="ECO:0000256" key="1">
    <source>
        <dbReference type="PROSITE-ProRule" id="PRU00023"/>
    </source>
</evidence>
<feature type="region of interest" description="Disordered" evidence="3">
    <location>
        <begin position="168"/>
        <end position="199"/>
    </location>
</feature>
<feature type="coiled-coil region" evidence="2">
    <location>
        <begin position="443"/>
        <end position="470"/>
    </location>
</feature>
<protein>
    <submittedName>
        <fullName evidence="4">Uncharacterized protein</fullName>
    </submittedName>
</protein>